<protein>
    <recommendedName>
        <fullName evidence="2">Transposase</fullName>
    </recommendedName>
</protein>
<dbReference type="Pfam" id="PF13565">
    <property type="entry name" value="HTH_32"/>
    <property type="match status" value="1"/>
</dbReference>
<evidence type="ECO:0000313" key="1">
    <source>
        <dbReference type="EMBL" id="ABG51142.1"/>
    </source>
</evidence>
<dbReference type="OrthoDB" id="5511915at2"/>
<dbReference type="InterPro" id="IPR047655">
    <property type="entry name" value="Transpos_IS630-like"/>
</dbReference>
<dbReference type="EMBL" id="CP000393">
    <property type="protein sequence ID" value="ABG51142.1"/>
    <property type="molecule type" value="Genomic_DNA"/>
</dbReference>
<proteinExistence type="predicted"/>
<gene>
    <name evidence="1" type="ordered locus">Tery_1886</name>
</gene>
<dbReference type="SUPFAM" id="SSF46689">
    <property type="entry name" value="Homeodomain-like"/>
    <property type="match status" value="1"/>
</dbReference>
<reference evidence="1" key="1">
    <citation type="submission" date="2006-06" db="EMBL/GenBank/DDBJ databases">
        <title>Complete sequence of Trichodesmium erythraeum IMS101.</title>
        <authorList>
            <consortium name="US DOE Joint Genome Institute"/>
            <person name="Copeland A."/>
            <person name="Lucas S."/>
            <person name="Lapidus A."/>
            <person name="Barry K."/>
            <person name="Detter J.C."/>
            <person name="Glavina del Rio T."/>
            <person name="Hammon N."/>
            <person name="Israni S."/>
            <person name="Dalin E."/>
            <person name="Tice H."/>
            <person name="Pitluck S."/>
            <person name="Kiss H."/>
            <person name="Munk A.C."/>
            <person name="Brettin T."/>
            <person name="Bruce D."/>
            <person name="Han C."/>
            <person name="Tapia R."/>
            <person name="Gilna P."/>
            <person name="Schmutz J."/>
            <person name="Larimer F."/>
            <person name="Land M."/>
            <person name="Hauser L."/>
            <person name="Kyrpides N."/>
            <person name="Kim E."/>
            <person name="Richardson P."/>
        </authorList>
    </citation>
    <scope>NUCLEOTIDE SEQUENCE [LARGE SCALE GENOMIC DNA]</scope>
    <source>
        <strain evidence="1">IMS101</strain>
    </source>
</reference>
<dbReference type="InterPro" id="IPR009057">
    <property type="entry name" value="Homeodomain-like_sf"/>
</dbReference>
<dbReference type="AlphaFoldDB" id="Q114D2"/>
<evidence type="ECO:0008006" key="2">
    <source>
        <dbReference type="Google" id="ProtNLM"/>
    </source>
</evidence>
<sequence length="165" mass="19211">MPAKDFLSSIQKKRLQKALRESGCCHFRERVLMLLLLNDGKTYSEISEFIGCSYRTVAYWCVHGDPDKLDSLRDQREHGNFRKATEEYIQLLIEVTKKSPNQLGYECSNWSGERLANYLAQQTGIKLSGTQVRRILKQKNISLPKSRVQLYERKNNRKNVSRPSK</sequence>
<dbReference type="STRING" id="203124.Tery_1886"/>
<accession>Q114D2</accession>
<dbReference type="NCBIfam" id="NF033545">
    <property type="entry name" value="transpos_IS630"/>
    <property type="match status" value="1"/>
</dbReference>
<organism evidence="1">
    <name type="scientific">Trichodesmium erythraeum (strain IMS101)</name>
    <dbReference type="NCBI Taxonomy" id="203124"/>
    <lineage>
        <taxon>Bacteria</taxon>
        <taxon>Bacillati</taxon>
        <taxon>Cyanobacteriota</taxon>
        <taxon>Cyanophyceae</taxon>
        <taxon>Oscillatoriophycideae</taxon>
        <taxon>Oscillatoriales</taxon>
        <taxon>Microcoleaceae</taxon>
        <taxon>Trichodesmium</taxon>
    </lineage>
</organism>
<dbReference type="HOGENOM" id="CLU_100571_1_0_3"/>
<dbReference type="KEGG" id="ter:Tery_1886"/>
<dbReference type="RefSeq" id="WP_011611515.1">
    <property type="nucleotide sequence ID" value="NC_008312.1"/>
</dbReference>
<name>Q114D2_TRIEI</name>
<dbReference type="eggNOG" id="COG3415">
    <property type="taxonomic scope" value="Bacteria"/>
</dbReference>